<dbReference type="EMBL" id="JABEBT010000019">
    <property type="protein sequence ID" value="KAF7637542.1"/>
    <property type="molecule type" value="Genomic_DNA"/>
</dbReference>
<dbReference type="Proteomes" id="UP000605970">
    <property type="component" value="Unassembled WGS sequence"/>
</dbReference>
<sequence>MRMFNAIKCVNNFKIVQMFNFVMFGDFTVYIITVNFQYSWKFFVKIGFHCIDSQRIFFEIKKKKVVMLNKDKKKKKKINEIKINLGILD</sequence>
<keyword evidence="1" id="KW-1133">Transmembrane helix</keyword>
<keyword evidence="1" id="KW-0472">Membrane</keyword>
<dbReference type="AlphaFoldDB" id="A0A8S9ZV16"/>
<evidence type="ECO:0000313" key="2">
    <source>
        <dbReference type="EMBL" id="KAF7637542.1"/>
    </source>
</evidence>
<feature type="transmembrane region" description="Helical" evidence="1">
    <location>
        <begin position="21"/>
        <end position="40"/>
    </location>
</feature>
<protein>
    <submittedName>
        <fullName evidence="2">Uncharacterized protein</fullName>
    </submittedName>
</protein>
<accession>A0A8S9ZV16</accession>
<evidence type="ECO:0000313" key="3">
    <source>
        <dbReference type="Proteomes" id="UP000605970"/>
    </source>
</evidence>
<name>A0A8S9ZV16_9BILA</name>
<reference evidence="2" key="1">
    <citation type="journal article" date="2020" name="Ecol. Evol.">
        <title>Genome structure and content of the rice root-knot nematode (Meloidogyne graminicola).</title>
        <authorList>
            <person name="Phan N.T."/>
            <person name="Danchin E.G.J."/>
            <person name="Klopp C."/>
            <person name="Perfus-Barbeoch L."/>
            <person name="Kozlowski D.K."/>
            <person name="Koutsovoulos G.D."/>
            <person name="Lopez-Roques C."/>
            <person name="Bouchez O."/>
            <person name="Zahm M."/>
            <person name="Besnard G."/>
            <person name="Bellafiore S."/>
        </authorList>
    </citation>
    <scope>NUCLEOTIDE SEQUENCE</scope>
    <source>
        <strain evidence="2">VN-18</strain>
    </source>
</reference>
<keyword evidence="1" id="KW-0812">Transmembrane</keyword>
<comment type="caution">
    <text evidence="2">The sequence shown here is derived from an EMBL/GenBank/DDBJ whole genome shotgun (WGS) entry which is preliminary data.</text>
</comment>
<keyword evidence="3" id="KW-1185">Reference proteome</keyword>
<gene>
    <name evidence="2" type="ORF">Mgra_00003059</name>
</gene>
<organism evidence="2 3">
    <name type="scientific">Meloidogyne graminicola</name>
    <dbReference type="NCBI Taxonomy" id="189291"/>
    <lineage>
        <taxon>Eukaryota</taxon>
        <taxon>Metazoa</taxon>
        <taxon>Ecdysozoa</taxon>
        <taxon>Nematoda</taxon>
        <taxon>Chromadorea</taxon>
        <taxon>Rhabditida</taxon>
        <taxon>Tylenchina</taxon>
        <taxon>Tylenchomorpha</taxon>
        <taxon>Tylenchoidea</taxon>
        <taxon>Meloidogynidae</taxon>
        <taxon>Meloidogyninae</taxon>
        <taxon>Meloidogyne</taxon>
    </lineage>
</organism>
<evidence type="ECO:0000256" key="1">
    <source>
        <dbReference type="SAM" id="Phobius"/>
    </source>
</evidence>
<proteinExistence type="predicted"/>